<organism evidence="6 7">
    <name type="scientific">Limimaricola hongkongensis DSM 17492</name>
    <dbReference type="NCBI Taxonomy" id="1122180"/>
    <lineage>
        <taxon>Bacteria</taxon>
        <taxon>Pseudomonadati</taxon>
        <taxon>Pseudomonadota</taxon>
        <taxon>Alphaproteobacteria</taxon>
        <taxon>Rhodobacterales</taxon>
        <taxon>Paracoccaceae</taxon>
        <taxon>Limimaricola</taxon>
    </lineage>
</organism>
<keyword evidence="2" id="KW-0288">FMN</keyword>
<dbReference type="Pfam" id="PF03060">
    <property type="entry name" value="NMO"/>
    <property type="match status" value="1"/>
</dbReference>
<evidence type="ECO:0000313" key="6">
    <source>
        <dbReference type="EMBL" id="EYD72550.1"/>
    </source>
</evidence>
<dbReference type="PATRIC" id="fig|1122180.6.peg.1336"/>
<feature type="compositionally biased region" description="Basic residues" evidence="5">
    <location>
        <begin position="175"/>
        <end position="189"/>
    </location>
</feature>
<dbReference type="Gene3D" id="3.90.226.10">
    <property type="entry name" value="2-enoyl-CoA Hydratase, Chain A, domain 1"/>
    <property type="match status" value="1"/>
</dbReference>
<accession>A0A017HE38</accession>
<evidence type="ECO:0000256" key="2">
    <source>
        <dbReference type="ARBA" id="ARBA00022643"/>
    </source>
</evidence>
<keyword evidence="3 6" id="KW-0560">Oxidoreductase</keyword>
<feature type="region of interest" description="Disordered" evidence="5">
    <location>
        <begin position="168"/>
        <end position="262"/>
    </location>
</feature>
<evidence type="ECO:0000313" key="7">
    <source>
        <dbReference type="Proteomes" id="UP000025047"/>
    </source>
</evidence>
<dbReference type="InterPro" id="IPR018376">
    <property type="entry name" value="Enoyl-CoA_hyd/isom_CS"/>
</dbReference>
<dbReference type="Gene3D" id="3.20.20.70">
    <property type="entry name" value="Aldolase class I"/>
    <property type="match status" value="1"/>
</dbReference>
<dbReference type="PANTHER" id="PTHR32332:SF20">
    <property type="entry name" value="2-NITROPROPANE DIOXYGENASE-LIKE PROTEIN"/>
    <property type="match status" value="1"/>
</dbReference>
<dbReference type="CDD" id="cd06558">
    <property type="entry name" value="crotonase-like"/>
    <property type="match status" value="1"/>
</dbReference>
<reference evidence="6 7" key="1">
    <citation type="submission" date="2013-03" db="EMBL/GenBank/DDBJ databases">
        <authorList>
            <person name="Fiebig A."/>
            <person name="Goeker M."/>
            <person name="Klenk H.-P.P."/>
        </authorList>
    </citation>
    <scope>NUCLEOTIDE SEQUENCE [LARGE SCALE GENOMIC DNA]</scope>
    <source>
        <strain evidence="6 7">DSM 17492</strain>
    </source>
</reference>
<dbReference type="SUPFAM" id="SSF52096">
    <property type="entry name" value="ClpP/crotonase"/>
    <property type="match status" value="1"/>
</dbReference>
<feature type="compositionally biased region" description="Basic residues" evidence="5">
    <location>
        <begin position="224"/>
        <end position="257"/>
    </location>
</feature>
<evidence type="ECO:0000256" key="3">
    <source>
        <dbReference type="ARBA" id="ARBA00023002"/>
    </source>
</evidence>
<dbReference type="AlphaFoldDB" id="A0A017HE38"/>
<sequence length="602" mass="63892">MTLARIEDLGDRLVVWNLNAARRGALSPDYYAALHEALVQAAYTPRIVAVILASEGGFFCSGGDLNLLATRAEQTEAARRGNIDKLHDLIRAVIGCPKPVIAAVEGGAAGAGLSLALACDFTVAADDARFTAAYVKAGLVPDAGLTHFLSRLLPRAMATRMLLFGGAGRGGSAARARRAVRAGARRRQLRRGDGAGRPAGARPLGHAGHDQGAGEQRRDAGRLHPARRRTRCHGARPRQPRGDRGHRRLSRQKSPRFRKTEERDMIDPAFDTAVTRAYGTRLPVVAGGLMWLSDAAYVSACARAGIVGFITAASFPDPEALRAEIRRTREMADGGPFGVNVSMLPKLVPGERTEEIFALIADEGVRFVETSGRNPEPWLPMLKQAGITVLHKVPSVRFAEKAQSVGVDMVSIVGAECGGHPGLDLVGSFVNLALAERRLKIPFLIGGGVGHGGQIVAALAGGASGVVVGTRFLVAEEVTAHPDYKRALAGARETDTMLSMSSVRNTIRTLRNETSETVARMEAENPEIGIEALMPHVAGRIGRQAYETGDVSRGMLSAGQALGLTGEIAPLARIVGGLEEEARVALARLRPAPARMQEEIAV</sequence>
<dbReference type="GO" id="GO:0004318">
    <property type="term" value="F:enoyl-[acyl-carrier-protein] reductase (NADH) activity"/>
    <property type="evidence" value="ECO:0007669"/>
    <property type="project" value="UniProtKB-EC"/>
</dbReference>
<dbReference type="SUPFAM" id="SSF51412">
    <property type="entry name" value="Inosine monophosphate dehydrogenase (IMPDH)"/>
    <property type="match status" value="1"/>
</dbReference>
<name>A0A017HE38_9RHOB</name>
<dbReference type="CDD" id="cd04730">
    <property type="entry name" value="NPD_like"/>
    <property type="match status" value="1"/>
</dbReference>
<dbReference type="PROSITE" id="PS00166">
    <property type="entry name" value="ENOYL_COA_HYDRATASE"/>
    <property type="match status" value="1"/>
</dbReference>
<evidence type="ECO:0000256" key="4">
    <source>
        <dbReference type="RuleBase" id="RU003707"/>
    </source>
</evidence>
<dbReference type="InterPro" id="IPR004136">
    <property type="entry name" value="NMO"/>
</dbReference>
<dbReference type="PANTHER" id="PTHR32332">
    <property type="entry name" value="2-NITROPROPANE DIOXYGENASE"/>
    <property type="match status" value="1"/>
</dbReference>
<dbReference type="eggNOG" id="COG2070">
    <property type="taxonomic scope" value="Bacteria"/>
</dbReference>
<dbReference type="InterPro" id="IPR001753">
    <property type="entry name" value="Enoyl-CoA_hydra/iso"/>
</dbReference>
<evidence type="ECO:0000256" key="5">
    <source>
        <dbReference type="SAM" id="MobiDB-lite"/>
    </source>
</evidence>
<dbReference type="GO" id="GO:0018580">
    <property type="term" value="F:nitronate monooxygenase activity"/>
    <property type="evidence" value="ECO:0007669"/>
    <property type="project" value="InterPro"/>
</dbReference>
<dbReference type="InterPro" id="IPR013785">
    <property type="entry name" value="Aldolase_TIM"/>
</dbReference>
<keyword evidence="7" id="KW-1185">Reference proteome</keyword>
<dbReference type="EMBL" id="APGJ01000004">
    <property type="protein sequence ID" value="EYD72550.1"/>
    <property type="molecule type" value="Genomic_DNA"/>
</dbReference>
<dbReference type="eggNOG" id="COG1024">
    <property type="taxonomic scope" value="Bacteria"/>
</dbReference>
<dbReference type="STRING" id="1122180.Lokhon_01351"/>
<feature type="compositionally biased region" description="Low complexity" evidence="5">
    <location>
        <begin position="196"/>
        <end position="206"/>
    </location>
</feature>
<dbReference type="Pfam" id="PF00378">
    <property type="entry name" value="ECH_1"/>
    <property type="match status" value="1"/>
</dbReference>
<gene>
    <name evidence="6" type="ORF">Lokhon_01351</name>
</gene>
<keyword evidence="1" id="KW-0285">Flavoprotein</keyword>
<dbReference type="EC" id="1.3.1.9" evidence="6"/>
<dbReference type="InterPro" id="IPR029045">
    <property type="entry name" value="ClpP/crotonase-like_dom_sf"/>
</dbReference>
<protein>
    <submittedName>
        <fullName evidence="6">Enoyl-[acyl-carrier-protein] reductase (FMN)</fullName>
        <ecNumber evidence="6">1.3.1.9</ecNumber>
    </submittedName>
</protein>
<evidence type="ECO:0000256" key="1">
    <source>
        <dbReference type="ARBA" id="ARBA00022630"/>
    </source>
</evidence>
<comment type="similarity">
    <text evidence="4">Belongs to the enoyl-CoA hydratase/isomerase family.</text>
</comment>
<dbReference type="Proteomes" id="UP000025047">
    <property type="component" value="Unassembled WGS sequence"/>
</dbReference>
<proteinExistence type="inferred from homology"/>
<comment type="caution">
    <text evidence="6">The sequence shown here is derived from an EMBL/GenBank/DDBJ whole genome shotgun (WGS) entry which is preliminary data.</text>
</comment>
<dbReference type="RefSeq" id="WP_342670094.1">
    <property type="nucleotide sequence ID" value="NZ_KK088650.1"/>
</dbReference>
<dbReference type="HOGENOM" id="CLU_453296_0_0_5"/>